<dbReference type="SUPFAM" id="SSF69360">
    <property type="entry name" value="Cell wall binding repeat"/>
    <property type="match status" value="1"/>
</dbReference>
<reference evidence="1 2" key="2">
    <citation type="submission" date="2019-09" db="EMBL/GenBank/DDBJ databases">
        <authorList>
            <person name="Jin C."/>
        </authorList>
    </citation>
    <scope>NUCLEOTIDE SEQUENCE [LARGE SCALE GENOMIC DNA]</scope>
    <source>
        <strain evidence="1 2">BN140078</strain>
    </source>
</reference>
<accession>A0A5B2VZ56</accession>
<dbReference type="PANTHER" id="PTHR37841">
    <property type="entry name" value="GLR2918 PROTEIN"/>
    <property type="match status" value="1"/>
</dbReference>
<reference evidence="1 2" key="1">
    <citation type="submission" date="2019-09" db="EMBL/GenBank/DDBJ databases">
        <title>Chitinophaga ginsengihumi sp. nov., isolated from soil of ginseng rhizosphere.</title>
        <authorList>
            <person name="Lee J."/>
        </authorList>
    </citation>
    <scope>NUCLEOTIDE SEQUENCE [LARGE SCALE GENOMIC DNA]</scope>
    <source>
        <strain evidence="1 2">BN140078</strain>
    </source>
</reference>
<dbReference type="PROSITE" id="PS51257">
    <property type="entry name" value="PROKAR_LIPOPROTEIN"/>
    <property type="match status" value="1"/>
</dbReference>
<protein>
    <submittedName>
        <fullName evidence="1">WG repeat-containing protein</fullName>
    </submittedName>
</protein>
<dbReference type="Proteomes" id="UP000324611">
    <property type="component" value="Unassembled WGS sequence"/>
</dbReference>
<evidence type="ECO:0000313" key="1">
    <source>
        <dbReference type="EMBL" id="KAA2243526.1"/>
    </source>
</evidence>
<sequence length="613" mass="68875">MKNFLMAGWALLLSVFGCRIEPHAPLFPYWENNKFGYIDNQGKVIIPARFNAVEEFSEGVASVREGGYYGYINPKGEWVIQPVYDYAQPFSEGIAVVYKGAKANYIRRDGTVILEIDCAEAGAFLDGNAMIESRNKKYGVIDTSGHFIIDTLYTDITPVKGGSFIISPSYDSAYIVNRKGAVIVPVGKYRGIKEIGEGYLQAAVLDTVHHKEISALLDPAGRELFRKGDSQTYFNMEMSSGKLTFEEYISGHKAIYGIMDKAGNVIYADSTFESILPFRGNRSFIRRRYAHYVITGDGKILTAGFDRLLNDGFVNNRAFVETNSKWGVIDTNANYIIQPKFNEIMKPGLVGGVFFFKGLPTRTGKSTFGFADSSGKVILQPCLENYDVAGFRNGLLRCVLDNSIAYIDRTGKVVWQEKADMGLRLLDIDYMQRAYGYVAQEMGETAVYKTYNEGWSLPRKISAGTNMPAGSLCLQVQTSSRDTFENRYSGYSVSIYNNTDTSILFDTQDNGLYLKMQACINSEWKDIEYIPSSWCGNSYYKVELGSKKYWQLQCPVYIGSIKAKLRMSLAYKLGRDDDDIVIYSNVFEGSINPGQLWRKEGHQAVNIMDPYMD</sequence>
<evidence type="ECO:0000313" key="2">
    <source>
        <dbReference type="Proteomes" id="UP000324611"/>
    </source>
</evidence>
<name>A0A5B2VZ56_9BACT</name>
<organism evidence="1 2">
    <name type="scientific">Chitinophaga agrisoli</name>
    <dbReference type="NCBI Taxonomy" id="2607653"/>
    <lineage>
        <taxon>Bacteria</taxon>
        <taxon>Pseudomonadati</taxon>
        <taxon>Bacteroidota</taxon>
        <taxon>Chitinophagia</taxon>
        <taxon>Chitinophagales</taxon>
        <taxon>Chitinophagaceae</taxon>
        <taxon>Chitinophaga</taxon>
    </lineage>
</organism>
<comment type="caution">
    <text evidence="1">The sequence shown here is derived from an EMBL/GenBank/DDBJ whole genome shotgun (WGS) entry which is preliminary data.</text>
</comment>
<proteinExistence type="predicted"/>
<gene>
    <name evidence="1" type="ORF">F0L74_13620</name>
</gene>
<keyword evidence="2" id="KW-1185">Reference proteome</keyword>
<dbReference type="PANTHER" id="PTHR37841:SF1">
    <property type="entry name" value="DUF3298 DOMAIN-CONTAINING PROTEIN"/>
    <property type="match status" value="1"/>
</dbReference>
<dbReference type="RefSeq" id="WP_149838401.1">
    <property type="nucleotide sequence ID" value="NZ_VUOC01000002.1"/>
</dbReference>
<dbReference type="AlphaFoldDB" id="A0A5B2VZ56"/>
<dbReference type="InterPro" id="IPR032774">
    <property type="entry name" value="WG_beta_rep"/>
</dbReference>
<dbReference type="Pfam" id="PF14903">
    <property type="entry name" value="WG_beta_rep"/>
    <property type="match status" value="3"/>
</dbReference>
<dbReference type="EMBL" id="VUOC01000002">
    <property type="protein sequence ID" value="KAA2243526.1"/>
    <property type="molecule type" value="Genomic_DNA"/>
</dbReference>